<keyword evidence="3" id="KW-1185">Reference proteome</keyword>
<dbReference type="AlphaFoldDB" id="A0A409XK35"/>
<dbReference type="EMBL" id="NHYD01001476">
    <property type="protein sequence ID" value="PPQ91119.1"/>
    <property type="molecule type" value="Genomic_DNA"/>
</dbReference>
<sequence length="219" mass="24868">MASQNISESFAKLHATQLPSLEELNIDSDLSSAPKPANLYFQWARRESNIQFIANSPEIMSFSVDCTLQWNQFKQNHTIRRHFEDLAKEAARLHKQLSRRLQRVGPEIMAEGTENQAQPLTPLQSAESVSRDAKERGRERQDDSVALGSAFSAGPSRSMDNRDQPSSPFTRLGDYSYSGDLFLQYYTHQKINYLMSEIEKTATPEGLQCVFNIVNSCSW</sequence>
<feature type="compositionally biased region" description="Polar residues" evidence="1">
    <location>
        <begin position="113"/>
        <end position="128"/>
    </location>
</feature>
<accession>A0A409XK35</accession>
<proteinExistence type="predicted"/>
<feature type="compositionally biased region" description="Basic and acidic residues" evidence="1">
    <location>
        <begin position="129"/>
        <end position="143"/>
    </location>
</feature>
<gene>
    <name evidence="2" type="ORF">CVT25_013157</name>
</gene>
<reference evidence="2 3" key="1">
    <citation type="journal article" date="2018" name="Evol. Lett.">
        <title>Horizontal gene cluster transfer increased hallucinogenic mushroom diversity.</title>
        <authorList>
            <person name="Reynolds H.T."/>
            <person name="Vijayakumar V."/>
            <person name="Gluck-Thaler E."/>
            <person name="Korotkin H.B."/>
            <person name="Matheny P.B."/>
            <person name="Slot J.C."/>
        </authorList>
    </citation>
    <scope>NUCLEOTIDE SEQUENCE [LARGE SCALE GENOMIC DNA]</scope>
    <source>
        <strain evidence="2 3">2631</strain>
    </source>
</reference>
<dbReference type="Proteomes" id="UP000283269">
    <property type="component" value="Unassembled WGS sequence"/>
</dbReference>
<name>A0A409XK35_PSICY</name>
<comment type="caution">
    <text evidence="2">The sequence shown here is derived from an EMBL/GenBank/DDBJ whole genome shotgun (WGS) entry which is preliminary data.</text>
</comment>
<evidence type="ECO:0000313" key="2">
    <source>
        <dbReference type="EMBL" id="PPQ91119.1"/>
    </source>
</evidence>
<dbReference type="InParanoid" id="A0A409XK35"/>
<feature type="region of interest" description="Disordered" evidence="1">
    <location>
        <begin position="112"/>
        <end position="170"/>
    </location>
</feature>
<protein>
    <submittedName>
        <fullName evidence="2">Uncharacterized protein</fullName>
    </submittedName>
</protein>
<evidence type="ECO:0000256" key="1">
    <source>
        <dbReference type="SAM" id="MobiDB-lite"/>
    </source>
</evidence>
<evidence type="ECO:0000313" key="3">
    <source>
        <dbReference type="Proteomes" id="UP000283269"/>
    </source>
</evidence>
<organism evidence="2 3">
    <name type="scientific">Psilocybe cyanescens</name>
    <dbReference type="NCBI Taxonomy" id="93625"/>
    <lineage>
        <taxon>Eukaryota</taxon>
        <taxon>Fungi</taxon>
        <taxon>Dikarya</taxon>
        <taxon>Basidiomycota</taxon>
        <taxon>Agaricomycotina</taxon>
        <taxon>Agaricomycetes</taxon>
        <taxon>Agaricomycetidae</taxon>
        <taxon>Agaricales</taxon>
        <taxon>Agaricineae</taxon>
        <taxon>Strophariaceae</taxon>
        <taxon>Psilocybe</taxon>
    </lineage>
</organism>